<accession>A0A0E9XK69</accession>
<reference evidence="1" key="1">
    <citation type="submission" date="2014-11" db="EMBL/GenBank/DDBJ databases">
        <authorList>
            <person name="Amaro Gonzalez C."/>
        </authorList>
    </citation>
    <scope>NUCLEOTIDE SEQUENCE</scope>
</reference>
<dbReference type="EMBL" id="GBXM01006489">
    <property type="protein sequence ID" value="JAI02089.1"/>
    <property type="molecule type" value="Transcribed_RNA"/>
</dbReference>
<sequence length="128" mass="14629">MGDTNSRLFQVSANTELCLPFQIVPCWQPLSCWSLLSTLQSAILESPLQFLHELIRCFLLACLPVWMSAGNTAREFGLHPKYILVVRSRFLGVLKHWRWESLLLEPVTYLVPFTNGFLRLHSLSLQGA</sequence>
<name>A0A0E9XK69_ANGAN</name>
<evidence type="ECO:0000313" key="1">
    <source>
        <dbReference type="EMBL" id="JAI02089.1"/>
    </source>
</evidence>
<dbReference type="AlphaFoldDB" id="A0A0E9XK69"/>
<organism evidence="1">
    <name type="scientific">Anguilla anguilla</name>
    <name type="common">European freshwater eel</name>
    <name type="synonym">Muraena anguilla</name>
    <dbReference type="NCBI Taxonomy" id="7936"/>
    <lineage>
        <taxon>Eukaryota</taxon>
        <taxon>Metazoa</taxon>
        <taxon>Chordata</taxon>
        <taxon>Craniata</taxon>
        <taxon>Vertebrata</taxon>
        <taxon>Euteleostomi</taxon>
        <taxon>Actinopterygii</taxon>
        <taxon>Neopterygii</taxon>
        <taxon>Teleostei</taxon>
        <taxon>Anguilliformes</taxon>
        <taxon>Anguillidae</taxon>
        <taxon>Anguilla</taxon>
    </lineage>
</organism>
<protein>
    <submittedName>
        <fullName evidence="1">Uncharacterized protein</fullName>
    </submittedName>
</protein>
<reference evidence="1" key="2">
    <citation type="journal article" date="2015" name="Fish Shellfish Immunol.">
        <title>Early steps in the European eel (Anguilla anguilla)-Vibrio vulnificus interaction in the gills: Role of the RtxA13 toxin.</title>
        <authorList>
            <person name="Callol A."/>
            <person name="Pajuelo D."/>
            <person name="Ebbesson L."/>
            <person name="Teles M."/>
            <person name="MacKenzie S."/>
            <person name="Amaro C."/>
        </authorList>
    </citation>
    <scope>NUCLEOTIDE SEQUENCE</scope>
</reference>
<proteinExistence type="predicted"/>